<dbReference type="InterPro" id="IPR002797">
    <property type="entry name" value="Polysacc_synth"/>
</dbReference>
<evidence type="ECO:0000256" key="5">
    <source>
        <dbReference type="ARBA" id="ARBA00023136"/>
    </source>
</evidence>
<feature type="transmembrane region" description="Helical" evidence="6">
    <location>
        <begin position="20"/>
        <end position="45"/>
    </location>
</feature>
<feature type="transmembrane region" description="Helical" evidence="6">
    <location>
        <begin position="93"/>
        <end position="114"/>
    </location>
</feature>
<dbReference type="RefSeq" id="WP_009306523.1">
    <property type="nucleotide sequence ID" value="NC_013204.1"/>
</dbReference>
<dbReference type="GO" id="GO:0005886">
    <property type="term" value="C:plasma membrane"/>
    <property type="evidence" value="ECO:0007669"/>
    <property type="project" value="UniProtKB-SubCell"/>
</dbReference>
<dbReference type="AlphaFoldDB" id="C8WM74"/>
<keyword evidence="4 6" id="KW-1133">Transmembrane helix</keyword>
<dbReference type="HOGENOM" id="CLU_052156_1_0_11"/>
<name>C8WM74_EGGLE</name>
<feature type="transmembrane region" description="Helical" evidence="6">
    <location>
        <begin position="270"/>
        <end position="287"/>
    </location>
</feature>
<feature type="transmembrane region" description="Helical" evidence="6">
    <location>
        <begin position="51"/>
        <end position="72"/>
    </location>
</feature>
<evidence type="ECO:0000313" key="7">
    <source>
        <dbReference type="EMBL" id="ACV54628.1"/>
    </source>
</evidence>
<feature type="transmembrane region" description="Helical" evidence="6">
    <location>
        <begin position="299"/>
        <end position="321"/>
    </location>
</feature>
<comment type="subcellular location">
    <subcellularLocation>
        <location evidence="1">Cell membrane</location>
        <topology evidence="1">Multi-pass membrane protein</topology>
    </subcellularLocation>
</comment>
<keyword evidence="5 6" id="KW-0472">Membrane</keyword>
<dbReference type="EMBL" id="CP001726">
    <property type="protein sequence ID" value="ACV54628.1"/>
    <property type="molecule type" value="Genomic_DNA"/>
</dbReference>
<feature type="transmembrane region" description="Helical" evidence="6">
    <location>
        <begin position="369"/>
        <end position="386"/>
    </location>
</feature>
<keyword evidence="3 6" id="KW-0812">Transmembrane</keyword>
<dbReference type="PANTHER" id="PTHR30250:SF28">
    <property type="entry name" value="POLYSACCHARIDE BIOSYNTHESIS PROTEIN"/>
    <property type="match status" value="1"/>
</dbReference>
<dbReference type="Proteomes" id="UP000001377">
    <property type="component" value="Chromosome"/>
</dbReference>
<dbReference type="PANTHER" id="PTHR30250">
    <property type="entry name" value="PST FAMILY PREDICTED COLANIC ACID TRANSPORTER"/>
    <property type="match status" value="1"/>
</dbReference>
<dbReference type="PaxDb" id="479437-Elen_0643"/>
<proteinExistence type="predicted"/>
<evidence type="ECO:0000256" key="1">
    <source>
        <dbReference type="ARBA" id="ARBA00004651"/>
    </source>
</evidence>
<organism evidence="7 8">
    <name type="scientific">Eggerthella lenta (strain ATCC 25559 / DSM 2243 / CCUG 17323 / JCM 9979 / KCTC 3265 / NCTC 11813 / VPI 0255 / 1899 B)</name>
    <name type="common">Eubacterium lentum</name>
    <dbReference type="NCBI Taxonomy" id="479437"/>
    <lineage>
        <taxon>Bacteria</taxon>
        <taxon>Bacillati</taxon>
        <taxon>Actinomycetota</taxon>
        <taxon>Coriobacteriia</taxon>
        <taxon>Eggerthellales</taxon>
        <taxon>Eggerthellaceae</taxon>
        <taxon>Eggerthella</taxon>
    </lineage>
</organism>
<evidence type="ECO:0000256" key="3">
    <source>
        <dbReference type="ARBA" id="ARBA00022692"/>
    </source>
</evidence>
<dbReference type="eggNOG" id="COG2244">
    <property type="taxonomic scope" value="Bacteria"/>
</dbReference>
<dbReference type="InterPro" id="IPR050833">
    <property type="entry name" value="Poly_Biosynth_Transport"/>
</dbReference>
<evidence type="ECO:0000256" key="2">
    <source>
        <dbReference type="ARBA" id="ARBA00022475"/>
    </source>
</evidence>
<feature type="transmembrane region" description="Helical" evidence="6">
    <location>
        <begin position="239"/>
        <end position="264"/>
    </location>
</feature>
<keyword evidence="8" id="KW-1185">Reference proteome</keyword>
<protein>
    <submittedName>
        <fullName evidence="7">Polysaccharide biosynthesis protein</fullName>
    </submittedName>
</protein>
<gene>
    <name evidence="7" type="ordered locus">Elen_0643</name>
</gene>
<evidence type="ECO:0000313" key="8">
    <source>
        <dbReference type="Proteomes" id="UP000001377"/>
    </source>
</evidence>
<sequence length="425" mass="46211">MSIRDTLAVQAKNLLNRGFFHILGSTLTNKLIVFASNILIVRFLTQDEYGVFSYANSIYSIVLLFTGLGLISGLLQFSSEKRPVEEKFEIQRYVLTVGLFIDAVIMMLLVFVGYGAGLSIAGSGHCLAMLAPLIPLDYFFQYASSILRSRKLNKEYSMLLNVNTIGYTGLSCVGAFAAGVPGVISGRYAAYAITISVAVILLKGVGFPLRSTKFLSSKKAVDLWKFSLPTGISSVFNSVVYLLDVLMVGIIVASSIDVACYKVATMLPEGFLFIPQCIVIFALPYFAEHRLDSVWFSKHARVLLFGSLVPMAVIAVVLFIWAPDIIKLLWGEEYVDAATAFRIISLSLIVSPLRTVSVNLLACLHRVRFNLVVSVVSLAANVALIVPLTFAFGIVGAALATVSTTVLVSLLSLRGLRSSLKESDK</sequence>
<dbReference type="Pfam" id="PF01943">
    <property type="entry name" value="Polysacc_synt"/>
    <property type="match status" value="1"/>
</dbReference>
<dbReference type="KEGG" id="ele:Elen_0643"/>
<evidence type="ECO:0000256" key="4">
    <source>
        <dbReference type="ARBA" id="ARBA00022989"/>
    </source>
</evidence>
<feature type="transmembrane region" description="Helical" evidence="6">
    <location>
        <begin position="160"/>
        <end position="182"/>
    </location>
</feature>
<feature type="transmembrane region" description="Helical" evidence="6">
    <location>
        <begin position="392"/>
        <end position="413"/>
    </location>
</feature>
<feature type="transmembrane region" description="Helical" evidence="6">
    <location>
        <begin position="341"/>
        <end position="362"/>
    </location>
</feature>
<feature type="transmembrane region" description="Helical" evidence="6">
    <location>
        <begin position="188"/>
        <end position="209"/>
    </location>
</feature>
<accession>C8WM74</accession>
<feature type="transmembrane region" description="Helical" evidence="6">
    <location>
        <begin position="120"/>
        <end position="140"/>
    </location>
</feature>
<evidence type="ECO:0000256" key="6">
    <source>
        <dbReference type="SAM" id="Phobius"/>
    </source>
</evidence>
<dbReference type="STRING" id="479437.Elen_0643"/>
<dbReference type="BioCyc" id="ELEN479437:G1GFY-651-MONOMER"/>
<reference evidence="7 8" key="1">
    <citation type="journal article" date="2009" name="Stand. Genomic Sci.">
        <title>Complete genome sequence of Eggerthella lenta type strain (IPP VPI 0255).</title>
        <authorList>
            <person name="Saunders E."/>
            <person name="Pukall R."/>
            <person name="Abt B."/>
            <person name="Lapidus A."/>
            <person name="Glavina Del Rio T."/>
            <person name="Copeland A."/>
            <person name="Tice H."/>
            <person name="Cheng J.F."/>
            <person name="Lucas S."/>
            <person name="Chen F."/>
            <person name="Nolan M."/>
            <person name="Bruce D."/>
            <person name="Goodwin L."/>
            <person name="Pitluck S."/>
            <person name="Ivanova N."/>
            <person name="Mavromatis K."/>
            <person name="Ovchinnikova G."/>
            <person name="Pati A."/>
            <person name="Chen A."/>
            <person name="Palaniappan K."/>
            <person name="Land M."/>
            <person name="Hauser L."/>
            <person name="Chang Y.J."/>
            <person name="Jeffries C.D."/>
            <person name="Chain P."/>
            <person name="Meincke L."/>
            <person name="Sims D."/>
            <person name="Brettin T."/>
            <person name="Detter J.C."/>
            <person name="Goker M."/>
            <person name="Bristow J."/>
            <person name="Eisen J.A."/>
            <person name="Markowitz V."/>
            <person name="Hugenholtz P."/>
            <person name="Kyrpides N.C."/>
            <person name="Klenk H.P."/>
            <person name="Han C."/>
        </authorList>
    </citation>
    <scope>NUCLEOTIDE SEQUENCE [LARGE SCALE GENOMIC DNA]</scope>
    <source>
        <strain evidence="8">ATCC 25559 / DSM 2243 / CCUG 17323 / JCM 9979 / KCTC 3265 / NCTC 11813 / VPI 0255 / 1899 B</strain>
    </source>
</reference>
<keyword evidence="2" id="KW-1003">Cell membrane</keyword>
<dbReference type="OrthoDB" id="43925at2"/>